<keyword evidence="2" id="KW-1185">Reference proteome</keyword>
<dbReference type="EMBL" id="MU274930">
    <property type="protein sequence ID" value="KAI0085501.1"/>
    <property type="molecule type" value="Genomic_DNA"/>
</dbReference>
<proteinExistence type="predicted"/>
<comment type="caution">
    <text evidence="1">The sequence shown here is derived from an EMBL/GenBank/DDBJ whole genome shotgun (WGS) entry which is preliminary data.</text>
</comment>
<evidence type="ECO:0000313" key="1">
    <source>
        <dbReference type="EMBL" id="KAI0085501.1"/>
    </source>
</evidence>
<name>A0ACB8TU54_9APHY</name>
<dbReference type="Proteomes" id="UP001055072">
    <property type="component" value="Unassembled WGS sequence"/>
</dbReference>
<accession>A0ACB8TU54</accession>
<organism evidence="1 2">
    <name type="scientific">Irpex rosettiformis</name>
    <dbReference type="NCBI Taxonomy" id="378272"/>
    <lineage>
        <taxon>Eukaryota</taxon>
        <taxon>Fungi</taxon>
        <taxon>Dikarya</taxon>
        <taxon>Basidiomycota</taxon>
        <taxon>Agaricomycotina</taxon>
        <taxon>Agaricomycetes</taxon>
        <taxon>Polyporales</taxon>
        <taxon>Irpicaceae</taxon>
        <taxon>Irpex</taxon>
    </lineage>
</organism>
<gene>
    <name evidence="1" type="ORF">BDY19DRAFT_896345</name>
</gene>
<protein>
    <submittedName>
        <fullName evidence="1">WD40-repeat-containing domain protein</fullName>
    </submittedName>
</protein>
<evidence type="ECO:0000313" key="2">
    <source>
        <dbReference type="Proteomes" id="UP001055072"/>
    </source>
</evidence>
<sequence>MRVGKVFIDFFATATGDEAAKTWPVSWSVNNVLVFGRGNRVHYKNLTTNEDVAQLCKLKESVGDLRFLECAGKDQPNTVAAGTSTGCIQIWDISAKKNTAAWQATGASVMKWNGHMVTVGLQKGTIKHYDSRTPKSKETIKRVTRHQAKITSLAWNTEGKLYASGDETGVVFVWDIRHPGVPVEQVGDMVQRRRKIQHTGAVTALAWCPWQTKILATGDSTPEKTGTIRVWTVGGSTSSMYQSPHPDKIELDAPVTSLHFSSHCKEILSTHGPGKTTPAPQTYTEDLQLIENDPIPSPYSNSVVVHSYPSLRHVVTLPGANSNIAGSLLSPNGQKIVLAVPEENKLKIWDVWARPTLRRTASALSIDGRIR</sequence>
<reference evidence="1" key="1">
    <citation type="journal article" date="2021" name="Environ. Microbiol.">
        <title>Gene family expansions and transcriptome signatures uncover fungal adaptations to wood decay.</title>
        <authorList>
            <person name="Hage H."/>
            <person name="Miyauchi S."/>
            <person name="Viragh M."/>
            <person name="Drula E."/>
            <person name="Min B."/>
            <person name="Chaduli D."/>
            <person name="Navarro D."/>
            <person name="Favel A."/>
            <person name="Norest M."/>
            <person name="Lesage-Meessen L."/>
            <person name="Balint B."/>
            <person name="Merenyi Z."/>
            <person name="de Eugenio L."/>
            <person name="Morin E."/>
            <person name="Martinez A.T."/>
            <person name="Baldrian P."/>
            <person name="Stursova M."/>
            <person name="Martinez M.J."/>
            <person name="Novotny C."/>
            <person name="Magnuson J.K."/>
            <person name="Spatafora J.W."/>
            <person name="Maurice S."/>
            <person name="Pangilinan J."/>
            <person name="Andreopoulos W."/>
            <person name="LaButti K."/>
            <person name="Hundley H."/>
            <person name="Na H."/>
            <person name="Kuo A."/>
            <person name="Barry K."/>
            <person name="Lipzen A."/>
            <person name="Henrissat B."/>
            <person name="Riley R."/>
            <person name="Ahrendt S."/>
            <person name="Nagy L.G."/>
            <person name="Grigoriev I.V."/>
            <person name="Martin F."/>
            <person name="Rosso M.N."/>
        </authorList>
    </citation>
    <scope>NUCLEOTIDE SEQUENCE</scope>
    <source>
        <strain evidence="1">CBS 384.51</strain>
    </source>
</reference>